<dbReference type="InterPro" id="IPR058916">
    <property type="entry name" value="PH_40"/>
</dbReference>
<dbReference type="RefSeq" id="WP_204404237.1">
    <property type="nucleotide sequence ID" value="NZ_JAFBEE010000028.1"/>
</dbReference>
<feature type="domain" description="PH" evidence="2">
    <location>
        <begin position="15"/>
        <end position="127"/>
    </location>
</feature>
<name>A0ABS2NTD3_9FIRM</name>
<comment type="caution">
    <text evidence="3">The sequence shown here is derived from an EMBL/GenBank/DDBJ whole genome shotgun (WGS) entry which is preliminary data.</text>
</comment>
<keyword evidence="1" id="KW-0812">Transmembrane</keyword>
<gene>
    <name evidence="3" type="ORF">JOC73_002811</name>
</gene>
<evidence type="ECO:0000256" key="1">
    <source>
        <dbReference type="SAM" id="Phobius"/>
    </source>
</evidence>
<proteinExistence type="predicted"/>
<protein>
    <recommendedName>
        <fullName evidence="2">PH domain-containing protein</fullName>
    </recommendedName>
</protein>
<feature type="transmembrane region" description="Helical" evidence="1">
    <location>
        <begin position="12"/>
        <end position="29"/>
    </location>
</feature>
<keyword evidence="4" id="KW-1185">Reference proteome</keyword>
<reference evidence="3 4" key="1">
    <citation type="submission" date="2021-01" db="EMBL/GenBank/DDBJ databases">
        <title>Genomic Encyclopedia of Type Strains, Phase IV (KMG-IV): sequencing the most valuable type-strain genomes for metagenomic binning, comparative biology and taxonomic classification.</title>
        <authorList>
            <person name="Goeker M."/>
        </authorList>
    </citation>
    <scope>NUCLEOTIDE SEQUENCE [LARGE SCALE GENOMIC DNA]</scope>
    <source>
        <strain evidence="3 4">DSM 25890</strain>
    </source>
</reference>
<dbReference type="Proteomes" id="UP001314796">
    <property type="component" value="Unassembled WGS sequence"/>
</dbReference>
<evidence type="ECO:0000313" key="4">
    <source>
        <dbReference type="Proteomes" id="UP001314796"/>
    </source>
</evidence>
<accession>A0ABS2NTD3</accession>
<feature type="transmembrane region" description="Helical" evidence="1">
    <location>
        <begin position="35"/>
        <end position="53"/>
    </location>
</feature>
<keyword evidence="1" id="KW-1133">Transmembrane helix</keyword>
<dbReference type="EMBL" id="JAFBEE010000028">
    <property type="protein sequence ID" value="MBM7616229.1"/>
    <property type="molecule type" value="Genomic_DNA"/>
</dbReference>
<sequence>MKYVYPYKEWAGGMIFFLMISIWGGWFIYDIGAGWKFGIGYMAICYLLIDWYWSKFQYYRSKYIKISSDGIEFAFNNNQDIRQYQTEEIQYIFNVNHKQRLKIHNVLHIFMENGDYFYLTNEINKYERIKKELQQKIPTKYHCIEGYIHGVLEGDKKKLFLEKLDEKDKIA</sequence>
<evidence type="ECO:0000259" key="2">
    <source>
        <dbReference type="Pfam" id="PF26566"/>
    </source>
</evidence>
<organism evidence="3 4">
    <name type="scientific">Alkaliphilus hydrothermalis</name>
    <dbReference type="NCBI Taxonomy" id="1482730"/>
    <lineage>
        <taxon>Bacteria</taxon>
        <taxon>Bacillati</taxon>
        <taxon>Bacillota</taxon>
        <taxon>Clostridia</taxon>
        <taxon>Peptostreptococcales</taxon>
        <taxon>Natronincolaceae</taxon>
        <taxon>Alkaliphilus</taxon>
    </lineage>
</organism>
<evidence type="ECO:0000313" key="3">
    <source>
        <dbReference type="EMBL" id="MBM7616229.1"/>
    </source>
</evidence>
<dbReference type="Pfam" id="PF26566">
    <property type="entry name" value="PH_40"/>
    <property type="match status" value="1"/>
</dbReference>
<keyword evidence="1" id="KW-0472">Membrane</keyword>